<proteinExistence type="predicted"/>
<reference evidence="1" key="1">
    <citation type="submission" date="2022-06" db="EMBL/GenBank/DDBJ databases">
        <authorList>
            <person name="Legras J.-L."/>
            <person name="Devillers H."/>
            <person name="Grondin C."/>
        </authorList>
    </citation>
    <scope>NUCLEOTIDE SEQUENCE</scope>
    <source>
        <strain evidence="1">CLIB 1444</strain>
    </source>
</reference>
<gene>
    <name evidence="1" type="ORF">CLIB1444_01S06260</name>
</gene>
<dbReference type="Proteomes" id="UP001152531">
    <property type="component" value="Unassembled WGS sequence"/>
</dbReference>
<protein>
    <submittedName>
        <fullName evidence="1">Probable transport protein</fullName>
    </submittedName>
</protein>
<keyword evidence="2" id="KW-1185">Reference proteome</keyword>
<evidence type="ECO:0000313" key="1">
    <source>
        <dbReference type="EMBL" id="CAH6718417.1"/>
    </source>
</evidence>
<dbReference type="EMBL" id="CALSDN010000001">
    <property type="protein sequence ID" value="CAH6718417.1"/>
    <property type="molecule type" value="Genomic_DNA"/>
</dbReference>
<sequence>MQRQDDIPNNEFDLPNLSLWQRMKNKVDLSGDEMVGYCLLVSCQLFNSFMITACKLLITDKDSETPIHPIQILFVRMFITYILCVIYMLVFRKSVPDAPFGKPEVRKWLILRGIVGFMGVFGLYFSLLYLSLSDAVAITFLVPLVTAFLAFVVLHERYSIVEGICSIVSLGGVILIAKPHFIFGQEADKESDVDDAVESSSTEKRLLASGVGLLGVIGASLVYIVIRKIGKDTHALISVSYYASTVTVVSFICILVIPSISFAFPQNAYQWFLFITIGISGFLFQFALTSGIQRVKAGKASLVVYTQVIFAIFWDVVIWNHFPGILSFMGILVILVCTGIVIKYKPEEKPEDIEMGQHQPLSQNGYKPEEIQLQDFIIGDDDDDEDNTNRHQKPNEQVSAESK</sequence>
<name>A0ACA9Y0I6_9ASCO</name>
<accession>A0ACA9Y0I6</accession>
<comment type="caution">
    <text evidence="1">The sequence shown here is derived from an EMBL/GenBank/DDBJ whole genome shotgun (WGS) entry which is preliminary data.</text>
</comment>
<evidence type="ECO:0000313" key="2">
    <source>
        <dbReference type="Proteomes" id="UP001152531"/>
    </source>
</evidence>
<organism evidence="1 2">
    <name type="scientific">[Candida] jaroonii</name>
    <dbReference type="NCBI Taxonomy" id="467808"/>
    <lineage>
        <taxon>Eukaryota</taxon>
        <taxon>Fungi</taxon>
        <taxon>Dikarya</taxon>
        <taxon>Ascomycota</taxon>
        <taxon>Saccharomycotina</taxon>
        <taxon>Pichiomycetes</taxon>
        <taxon>Debaryomycetaceae</taxon>
        <taxon>Yamadazyma</taxon>
    </lineage>
</organism>